<dbReference type="Gene3D" id="3.60.40.10">
    <property type="entry name" value="PPM-type phosphatase domain"/>
    <property type="match status" value="1"/>
</dbReference>
<dbReference type="InterPro" id="IPR000222">
    <property type="entry name" value="PP2C_BS"/>
</dbReference>
<keyword evidence="7 9" id="KW-0904">Protein phosphatase</keyword>
<gene>
    <name evidence="12" type="ORF">VFH_V103360</name>
</gene>
<feature type="compositionally biased region" description="Low complexity" evidence="10">
    <location>
        <begin position="379"/>
        <end position="389"/>
    </location>
</feature>
<evidence type="ECO:0000256" key="4">
    <source>
        <dbReference type="ARBA" id="ARBA00022723"/>
    </source>
</evidence>
<evidence type="ECO:0000256" key="10">
    <source>
        <dbReference type="SAM" id="MobiDB-lite"/>
    </source>
</evidence>
<evidence type="ECO:0000259" key="11">
    <source>
        <dbReference type="PROSITE" id="PS51746"/>
    </source>
</evidence>
<feature type="compositionally biased region" description="Basic residues" evidence="10">
    <location>
        <begin position="390"/>
        <end position="400"/>
    </location>
</feature>
<evidence type="ECO:0000256" key="2">
    <source>
        <dbReference type="ARBA" id="ARBA00001946"/>
    </source>
</evidence>
<keyword evidence="4" id="KW-0479">Metal-binding</keyword>
<dbReference type="EMBL" id="OX451740">
    <property type="protein sequence ID" value="CAI8613895.1"/>
    <property type="molecule type" value="Genomic_DNA"/>
</dbReference>
<evidence type="ECO:0000256" key="5">
    <source>
        <dbReference type="ARBA" id="ARBA00022801"/>
    </source>
</evidence>
<dbReference type="InterPro" id="IPR001932">
    <property type="entry name" value="PPM-type_phosphatase-like_dom"/>
</dbReference>
<evidence type="ECO:0000313" key="13">
    <source>
        <dbReference type="Proteomes" id="UP001157006"/>
    </source>
</evidence>
<dbReference type="EC" id="3.1.3.16" evidence="3"/>
<feature type="compositionally biased region" description="Basic and acidic residues" evidence="10">
    <location>
        <begin position="421"/>
        <end position="434"/>
    </location>
</feature>
<evidence type="ECO:0000256" key="3">
    <source>
        <dbReference type="ARBA" id="ARBA00013081"/>
    </source>
</evidence>
<dbReference type="GO" id="GO:0046872">
    <property type="term" value="F:metal ion binding"/>
    <property type="evidence" value="ECO:0007669"/>
    <property type="project" value="UniProtKB-KW"/>
</dbReference>
<dbReference type="InterPro" id="IPR036457">
    <property type="entry name" value="PPM-type-like_dom_sf"/>
</dbReference>
<feature type="compositionally biased region" description="Polar residues" evidence="10">
    <location>
        <begin position="362"/>
        <end position="372"/>
    </location>
</feature>
<dbReference type="SMART" id="SM00332">
    <property type="entry name" value="PP2Cc"/>
    <property type="match status" value="1"/>
</dbReference>
<dbReference type="PROSITE" id="PS51746">
    <property type="entry name" value="PPM_2"/>
    <property type="match status" value="1"/>
</dbReference>
<comment type="cofactor">
    <cofactor evidence="1">
        <name>Mn(2+)</name>
        <dbReference type="ChEBI" id="CHEBI:29035"/>
    </cofactor>
</comment>
<keyword evidence="8" id="KW-0464">Manganese</keyword>
<evidence type="ECO:0000256" key="1">
    <source>
        <dbReference type="ARBA" id="ARBA00001936"/>
    </source>
</evidence>
<dbReference type="AlphaFoldDB" id="A0AAV1AU44"/>
<organism evidence="12 13">
    <name type="scientific">Vicia faba</name>
    <name type="common">Broad bean</name>
    <name type="synonym">Faba vulgaris</name>
    <dbReference type="NCBI Taxonomy" id="3906"/>
    <lineage>
        <taxon>Eukaryota</taxon>
        <taxon>Viridiplantae</taxon>
        <taxon>Streptophyta</taxon>
        <taxon>Embryophyta</taxon>
        <taxon>Tracheophyta</taxon>
        <taxon>Spermatophyta</taxon>
        <taxon>Magnoliopsida</taxon>
        <taxon>eudicotyledons</taxon>
        <taxon>Gunneridae</taxon>
        <taxon>Pentapetalae</taxon>
        <taxon>rosids</taxon>
        <taxon>fabids</taxon>
        <taxon>Fabales</taxon>
        <taxon>Fabaceae</taxon>
        <taxon>Papilionoideae</taxon>
        <taxon>50 kb inversion clade</taxon>
        <taxon>NPAAA clade</taxon>
        <taxon>Hologalegina</taxon>
        <taxon>IRL clade</taxon>
        <taxon>Fabeae</taxon>
        <taxon>Vicia</taxon>
    </lineage>
</organism>
<keyword evidence="6" id="KW-0460">Magnesium</keyword>
<feature type="region of interest" description="Disordered" evidence="10">
    <location>
        <begin position="358"/>
        <end position="434"/>
    </location>
</feature>
<protein>
    <recommendedName>
        <fullName evidence="3">protein-serine/threonine phosphatase</fullName>
        <ecNumber evidence="3">3.1.3.16</ecNumber>
    </recommendedName>
</protein>
<reference evidence="12 13" key="1">
    <citation type="submission" date="2023-01" db="EMBL/GenBank/DDBJ databases">
        <authorList>
            <person name="Kreplak J."/>
        </authorList>
    </citation>
    <scope>NUCLEOTIDE SEQUENCE [LARGE SCALE GENOMIC DNA]</scope>
</reference>
<sequence length="455" mass="51200">MHPWIQTLIDICRGKYKGDIKAFNQDPLGKSINLEKHCFGEFSMANVQANDIMEDQSQVEVASNNALFLGVYDGHGGNRASYFISRHLFKNLIRIAQENGNTITEDTLRTAVSDTEKEFMHYVSTDFVAIPDLGKAGACCLAGVIWKKTLYIANLGDSRAIIASMVNGKPVVQQLTRDHNCGDVVIREELQEMHPNDPEIVMHRNGAWRVKGIIMVSRTIGDAYLKRPDFTFTASFPKDYPNVPKIPDRCVLSAEPEMHSRALRDNDKFLIFASDGLWELMSNEQAAQIVASNPRNGIAKRLLSVALTEAASRRRVSYKSIQAANPGRDILSRRSFHDDISVIVVFLEKTSFLRKRAPNRSYRGSSPTSQPSDFARSGLTSLIRSPLSPRRLRNSFRKRSKSADSPRTPKSPLGESSQAEDTERLIDQRRPRTARSRLESLKQFLTLSIFTRNQT</sequence>
<evidence type="ECO:0000313" key="12">
    <source>
        <dbReference type="EMBL" id="CAI8613895.1"/>
    </source>
</evidence>
<feature type="domain" description="PPM-type phosphatase" evidence="11">
    <location>
        <begin position="41"/>
        <end position="347"/>
    </location>
</feature>
<keyword evidence="13" id="KW-1185">Reference proteome</keyword>
<comment type="cofactor">
    <cofactor evidence="2">
        <name>Mg(2+)</name>
        <dbReference type="ChEBI" id="CHEBI:18420"/>
    </cofactor>
</comment>
<dbReference type="Pfam" id="PF00481">
    <property type="entry name" value="PP2C"/>
    <property type="match status" value="1"/>
</dbReference>
<comment type="similarity">
    <text evidence="9">Belongs to the PP2C family.</text>
</comment>
<name>A0AAV1AU44_VICFA</name>
<dbReference type="Proteomes" id="UP001157006">
    <property type="component" value="Chromosome 5"/>
</dbReference>
<dbReference type="PROSITE" id="PS01032">
    <property type="entry name" value="PPM_1"/>
    <property type="match status" value="1"/>
</dbReference>
<dbReference type="GO" id="GO:0004722">
    <property type="term" value="F:protein serine/threonine phosphatase activity"/>
    <property type="evidence" value="ECO:0007669"/>
    <property type="project" value="UniProtKB-EC"/>
</dbReference>
<dbReference type="InterPro" id="IPR015655">
    <property type="entry name" value="PP2C"/>
</dbReference>
<dbReference type="PANTHER" id="PTHR47992">
    <property type="entry name" value="PROTEIN PHOSPHATASE"/>
    <property type="match status" value="1"/>
</dbReference>
<accession>A0AAV1AU44</accession>
<evidence type="ECO:0000256" key="6">
    <source>
        <dbReference type="ARBA" id="ARBA00022842"/>
    </source>
</evidence>
<evidence type="ECO:0000256" key="7">
    <source>
        <dbReference type="ARBA" id="ARBA00022912"/>
    </source>
</evidence>
<proteinExistence type="inferred from homology"/>
<evidence type="ECO:0000256" key="9">
    <source>
        <dbReference type="RuleBase" id="RU003465"/>
    </source>
</evidence>
<dbReference type="SUPFAM" id="SSF81606">
    <property type="entry name" value="PP2C-like"/>
    <property type="match status" value="1"/>
</dbReference>
<dbReference type="CDD" id="cd00143">
    <property type="entry name" value="PP2Cc"/>
    <property type="match status" value="1"/>
</dbReference>
<evidence type="ECO:0000256" key="8">
    <source>
        <dbReference type="ARBA" id="ARBA00023211"/>
    </source>
</evidence>
<keyword evidence="5 9" id="KW-0378">Hydrolase</keyword>